<gene>
    <name evidence="2" type="ORF">BD410DRAFT_729037</name>
</gene>
<dbReference type="OrthoDB" id="8954335at2759"/>
<dbReference type="EMBL" id="ML170213">
    <property type="protein sequence ID" value="TDL18003.1"/>
    <property type="molecule type" value="Genomic_DNA"/>
</dbReference>
<dbReference type="VEuPathDB" id="FungiDB:BD410DRAFT_729037"/>
<evidence type="ECO:0000313" key="3">
    <source>
        <dbReference type="Proteomes" id="UP000294933"/>
    </source>
</evidence>
<protein>
    <recommendedName>
        <fullName evidence="1">G domain-containing protein</fullName>
    </recommendedName>
</protein>
<feature type="domain" description="G" evidence="1">
    <location>
        <begin position="7"/>
        <end position="65"/>
    </location>
</feature>
<evidence type="ECO:0000259" key="1">
    <source>
        <dbReference type="Pfam" id="PF01926"/>
    </source>
</evidence>
<reference evidence="2 3" key="1">
    <citation type="submission" date="2018-06" db="EMBL/GenBank/DDBJ databases">
        <title>A transcriptomic atlas of mushroom development highlights an independent origin of complex multicellularity.</title>
        <authorList>
            <consortium name="DOE Joint Genome Institute"/>
            <person name="Krizsan K."/>
            <person name="Almasi E."/>
            <person name="Merenyi Z."/>
            <person name="Sahu N."/>
            <person name="Viragh M."/>
            <person name="Koszo T."/>
            <person name="Mondo S."/>
            <person name="Kiss B."/>
            <person name="Balint B."/>
            <person name="Kues U."/>
            <person name="Barry K."/>
            <person name="Hegedus J.C."/>
            <person name="Henrissat B."/>
            <person name="Johnson J."/>
            <person name="Lipzen A."/>
            <person name="Ohm R."/>
            <person name="Nagy I."/>
            <person name="Pangilinan J."/>
            <person name="Yan J."/>
            <person name="Xiong Y."/>
            <person name="Grigoriev I.V."/>
            <person name="Hibbett D.S."/>
            <person name="Nagy L.G."/>
        </authorList>
    </citation>
    <scope>NUCLEOTIDE SEQUENCE [LARGE SCALE GENOMIC DNA]</scope>
    <source>
        <strain evidence="2 3">SZMC22713</strain>
    </source>
</reference>
<dbReference type="InterPro" id="IPR006073">
    <property type="entry name" value="GTP-bd"/>
</dbReference>
<sequence length="233" mass="25980">MLTVSCRVSIIGATGSGKSSFINDATGLKLPVSHDLDSCTKRIQATNMILEGRPLVLLDTPGFGHSDLSDTEVLRLIGEYLANLYRNGIKLTGLVYMQRISDPRFDSQAQRYFGIFQGICGHSNLDRTVVVTTRWNEIDARVGNAREKELASGVFQPVLAARGKVVRHDQSVDSATEILRHALKKDARVVRIQSQLIDHDVELLSTEAGLKLSKNVEVVRPRGFKRWLRRLWG</sequence>
<dbReference type="GO" id="GO:0005525">
    <property type="term" value="F:GTP binding"/>
    <property type="evidence" value="ECO:0007669"/>
    <property type="project" value="InterPro"/>
</dbReference>
<dbReference type="InterPro" id="IPR027417">
    <property type="entry name" value="P-loop_NTPase"/>
</dbReference>
<dbReference type="Pfam" id="PF01926">
    <property type="entry name" value="MMR_HSR1"/>
    <property type="match status" value="1"/>
</dbReference>
<dbReference type="Proteomes" id="UP000294933">
    <property type="component" value="Unassembled WGS sequence"/>
</dbReference>
<name>A0A4Y7PRE0_9AGAM</name>
<proteinExistence type="predicted"/>
<accession>A0A4Y7PRE0</accession>
<evidence type="ECO:0000313" key="2">
    <source>
        <dbReference type="EMBL" id="TDL18003.1"/>
    </source>
</evidence>
<dbReference type="AlphaFoldDB" id="A0A4Y7PRE0"/>
<dbReference type="SUPFAM" id="SSF52540">
    <property type="entry name" value="P-loop containing nucleoside triphosphate hydrolases"/>
    <property type="match status" value="1"/>
</dbReference>
<organism evidence="2 3">
    <name type="scientific">Rickenella mellea</name>
    <dbReference type="NCBI Taxonomy" id="50990"/>
    <lineage>
        <taxon>Eukaryota</taxon>
        <taxon>Fungi</taxon>
        <taxon>Dikarya</taxon>
        <taxon>Basidiomycota</taxon>
        <taxon>Agaricomycotina</taxon>
        <taxon>Agaricomycetes</taxon>
        <taxon>Hymenochaetales</taxon>
        <taxon>Rickenellaceae</taxon>
        <taxon>Rickenella</taxon>
    </lineage>
</organism>
<dbReference type="Gene3D" id="3.40.50.300">
    <property type="entry name" value="P-loop containing nucleotide triphosphate hydrolases"/>
    <property type="match status" value="1"/>
</dbReference>
<keyword evidence="3" id="KW-1185">Reference proteome</keyword>